<reference evidence="2 3" key="1">
    <citation type="journal article" date="2016" name="J. Zhejiang Univ. Sci. B">
        <title>Antibiotic resistance mechanisms of Myroides sp.</title>
        <authorList>
            <person name="Hu S."/>
            <person name="Yuan S."/>
            <person name="Qu H."/>
            <person name="Jiang T."/>
            <person name="Zhou Y."/>
            <person name="Wang M."/>
            <person name="Ming D."/>
        </authorList>
    </citation>
    <scope>NUCLEOTIDE SEQUENCE [LARGE SCALE GENOMIC DNA]</scope>
    <source>
        <strain evidence="2 3">PR63039</strain>
    </source>
</reference>
<evidence type="ECO:0000259" key="1">
    <source>
        <dbReference type="Pfam" id="PF03432"/>
    </source>
</evidence>
<gene>
    <name evidence="2" type="ORF">AS202_18560</name>
</gene>
<protein>
    <recommendedName>
        <fullName evidence="1">MobA/VirD2-like nuclease domain-containing protein</fullName>
    </recommendedName>
</protein>
<accession>A0AAI8C8D0</accession>
<proteinExistence type="predicted"/>
<evidence type="ECO:0000313" key="2">
    <source>
        <dbReference type="EMBL" id="ALU28028.1"/>
    </source>
</evidence>
<feature type="domain" description="MobA/VirD2-like nuclease" evidence="1">
    <location>
        <begin position="58"/>
        <end position="152"/>
    </location>
</feature>
<dbReference type="KEGG" id="mod:AS202_18560"/>
<organism evidence="2 3">
    <name type="scientific">Myroides odoratimimus</name>
    <dbReference type="NCBI Taxonomy" id="76832"/>
    <lineage>
        <taxon>Bacteria</taxon>
        <taxon>Pseudomonadati</taxon>
        <taxon>Bacteroidota</taxon>
        <taxon>Flavobacteriia</taxon>
        <taxon>Flavobacteriales</taxon>
        <taxon>Flavobacteriaceae</taxon>
        <taxon>Myroides</taxon>
    </lineage>
</organism>
<evidence type="ECO:0000313" key="3">
    <source>
        <dbReference type="Proteomes" id="UP000069030"/>
    </source>
</evidence>
<dbReference type="InterPro" id="IPR005094">
    <property type="entry name" value="Endonuclease_MobA/VirD2"/>
</dbReference>
<dbReference type="Pfam" id="PF03432">
    <property type="entry name" value="Relaxase"/>
    <property type="match status" value="1"/>
</dbReference>
<name>A0AAI8C8D0_9FLAO</name>
<sequence length="427" mass="50536">MVVRIGKGIDILKPLVYNQTKVDNKSACILGVNKIALPLYSLENASKYFYSYFEPYLLNNLRTVTPVRHISLNPNPVDKLDDLTLLKIAKAYMKKIGYKHQPYIIYKHFDLKRVHLHIVSVSINNQGYQINRDFDFIIAQNACKELIKEFNLTDYTKKYKVEVDLDLKVVDYRESNLTRQIDSVVSSLPKYYSFEDFDSYNAILQLFKVKARLGNKKEFNSIMYFALDHQNKEISNLVSSSKLSLKVDIDFLEKHFKKSIKAKDLNIDNKVSDQIRSYLSQSKDYKHFKKLLTNQGINLVTDNKDKSKFYFVSHKYRRVFSFSHIDRQLSNKLDNDPFFNTLLNNSKKEQDPIERLVKHRFIELNKEFDSLKVHPCFEFVDNYYNSYNKAEFVSFFNFLFTGPVDDLDQKQFMNLKKKKRKKKRHIL</sequence>
<dbReference type="AlphaFoldDB" id="A0AAI8C8D0"/>
<dbReference type="Proteomes" id="UP000069030">
    <property type="component" value="Chromosome"/>
</dbReference>
<dbReference type="RefSeq" id="WP_058699860.1">
    <property type="nucleotide sequence ID" value="NZ_CP013690.1"/>
</dbReference>
<dbReference type="EMBL" id="CP013690">
    <property type="protein sequence ID" value="ALU28028.1"/>
    <property type="molecule type" value="Genomic_DNA"/>
</dbReference>